<dbReference type="GO" id="GO:0046930">
    <property type="term" value="C:pore complex"/>
    <property type="evidence" value="ECO:0007669"/>
    <property type="project" value="UniProtKB-KW"/>
</dbReference>
<dbReference type="AlphaFoldDB" id="A0A256FXV7"/>
<keyword evidence="10 12" id="KW-0472">Membrane</keyword>
<gene>
    <name evidence="13" type="ORF">CEV31_1870</name>
</gene>
<comment type="subcellular location">
    <subcellularLocation>
        <location evidence="2 12">Cell outer membrane</location>
        <topology evidence="2 12">Multi-pass membrane protein</topology>
    </subcellularLocation>
</comment>
<evidence type="ECO:0000256" key="6">
    <source>
        <dbReference type="ARBA" id="ARBA00022692"/>
    </source>
</evidence>
<evidence type="ECO:0000256" key="7">
    <source>
        <dbReference type="ARBA" id="ARBA00022729"/>
    </source>
</evidence>
<reference evidence="13 14" key="1">
    <citation type="submission" date="2017-07" db="EMBL/GenBank/DDBJ databases">
        <title>Phylogenetic study on the rhizospheric bacterium Ochrobactrum sp. A44.</title>
        <authorList>
            <person name="Krzyzanowska D.M."/>
            <person name="Ossowicki A."/>
            <person name="Rajewska M."/>
            <person name="Maciag T."/>
            <person name="Kaczynski Z."/>
            <person name="Czerwicka M."/>
            <person name="Jafra S."/>
        </authorList>
    </citation>
    <scope>NUCLEOTIDE SEQUENCE [LARGE SCALE GENOMIC DNA]</scope>
    <source>
        <strain evidence="13 14">DSM 7216</strain>
    </source>
</reference>
<keyword evidence="6 12" id="KW-0812">Transmembrane</keyword>
<evidence type="ECO:0000256" key="11">
    <source>
        <dbReference type="ARBA" id="ARBA00023237"/>
    </source>
</evidence>
<evidence type="ECO:0000256" key="4">
    <source>
        <dbReference type="ARBA" id="ARBA00022448"/>
    </source>
</evidence>
<keyword evidence="8 12" id="KW-0406">Ion transport</keyword>
<evidence type="ECO:0000256" key="9">
    <source>
        <dbReference type="ARBA" id="ARBA00023114"/>
    </source>
</evidence>
<keyword evidence="5 12" id="KW-1134">Transmembrane beta strand</keyword>
<sequence>FKATDKATFNLQGAYEDWGKTAIAANVAYQLVPGFTITPEVTYTRWDSDHPAFADGRAYNKDAFGGIIRFQRSF</sequence>
<proteinExistence type="inferred from homology"/>
<evidence type="ECO:0000256" key="8">
    <source>
        <dbReference type="ARBA" id="ARBA00023065"/>
    </source>
</evidence>
<dbReference type="Pfam" id="PF02530">
    <property type="entry name" value="Porin_2"/>
    <property type="match status" value="1"/>
</dbReference>
<comment type="function">
    <text evidence="1 12">Forms passive diffusion pores that allow small molecular weight hydrophilic materials across the outer membrane.</text>
</comment>
<evidence type="ECO:0000313" key="13">
    <source>
        <dbReference type="EMBL" id="OYR19588.1"/>
    </source>
</evidence>
<evidence type="ECO:0000313" key="14">
    <source>
        <dbReference type="Proteomes" id="UP000215590"/>
    </source>
</evidence>
<evidence type="ECO:0000256" key="5">
    <source>
        <dbReference type="ARBA" id="ARBA00022452"/>
    </source>
</evidence>
<dbReference type="EMBL" id="NNRJ01000016">
    <property type="protein sequence ID" value="OYR19588.1"/>
    <property type="molecule type" value="Genomic_DNA"/>
</dbReference>
<evidence type="ECO:0000256" key="12">
    <source>
        <dbReference type="RuleBase" id="RU364005"/>
    </source>
</evidence>
<evidence type="ECO:0000256" key="3">
    <source>
        <dbReference type="ARBA" id="ARBA00009521"/>
    </source>
</evidence>
<dbReference type="RefSeq" id="WP_210190902.1">
    <property type="nucleotide sequence ID" value="NZ_NNRJ01000016.1"/>
</dbReference>
<name>A0A256FXV7_9HYPH</name>
<evidence type="ECO:0000256" key="1">
    <source>
        <dbReference type="ARBA" id="ARBA00003101"/>
    </source>
</evidence>
<comment type="similarity">
    <text evidence="3 12">Belongs to the alphaproteobacteria porin family.</text>
</comment>
<comment type="domain">
    <text evidence="12">Consists of 16-stranded beta-barrel sheets, with large surface-exposed loops, that form a transmembrane pore at the center of each barrel. The pore is partially ocluded by a peptide loop that folds into the pore lumen.</text>
</comment>
<dbReference type="InterPro" id="IPR003684">
    <property type="entry name" value="Porin_alphabac"/>
</dbReference>
<keyword evidence="11 12" id="KW-0998">Cell outer membrane</keyword>
<keyword evidence="7" id="KW-0732">Signal</keyword>
<dbReference type="GO" id="GO:0009279">
    <property type="term" value="C:cell outer membrane"/>
    <property type="evidence" value="ECO:0007669"/>
    <property type="project" value="UniProtKB-SubCell"/>
</dbReference>
<feature type="non-terminal residue" evidence="13">
    <location>
        <position position="1"/>
    </location>
</feature>
<comment type="caution">
    <text evidence="13">The sequence shown here is derived from an EMBL/GenBank/DDBJ whole genome shotgun (WGS) entry which is preliminary data.</text>
</comment>
<keyword evidence="14" id="KW-1185">Reference proteome</keyword>
<protein>
    <recommendedName>
        <fullName evidence="12">Porin</fullName>
    </recommendedName>
</protein>
<keyword evidence="9 12" id="KW-0626">Porin</keyword>
<accession>A0A256FXV7</accession>
<keyword evidence="4 12" id="KW-0813">Transport</keyword>
<dbReference type="Proteomes" id="UP000215590">
    <property type="component" value="Unassembled WGS sequence"/>
</dbReference>
<organism evidence="13 14">
    <name type="scientific">Brucella thiophenivorans</name>
    <dbReference type="NCBI Taxonomy" id="571255"/>
    <lineage>
        <taxon>Bacteria</taxon>
        <taxon>Pseudomonadati</taxon>
        <taxon>Pseudomonadota</taxon>
        <taxon>Alphaproteobacteria</taxon>
        <taxon>Hyphomicrobiales</taxon>
        <taxon>Brucellaceae</taxon>
        <taxon>Brucella/Ochrobactrum group</taxon>
        <taxon>Brucella</taxon>
    </lineage>
</organism>
<evidence type="ECO:0000256" key="2">
    <source>
        <dbReference type="ARBA" id="ARBA00004571"/>
    </source>
</evidence>
<evidence type="ECO:0000256" key="10">
    <source>
        <dbReference type="ARBA" id="ARBA00023136"/>
    </source>
</evidence>
<dbReference type="GO" id="GO:0006811">
    <property type="term" value="P:monoatomic ion transport"/>
    <property type="evidence" value="ECO:0007669"/>
    <property type="project" value="UniProtKB-KW"/>
</dbReference>
<dbReference type="GO" id="GO:0015288">
    <property type="term" value="F:porin activity"/>
    <property type="evidence" value="ECO:0007669"/>
    <property type="project" value="UniProtKB-KW"/>
</dbReference>